<comment type="caution">
    <text evidence="1">The sequence shown here is derived from an EMBL/GenBank/DDBJ whole genome shotgun (WGS) entry which is preliminary data.</text>
</comment>
<evidence type="ECO:0000313" key="1">
    <source>
        <dbReference type="EMBL" id="KAA5607534.1"/>
    </source>
</evidence>
<accession>A0A5M6IH32</accession>
<organism evidence="1 2">
    <name type="scientific">Roseospira marina</name>
    <dbReference type="NCBI Taxonomy" id="140057"/>
    <lineage>
        <taxon>Bacteria</taxon>
        <taxon>Pseudomonadati</taxon>
        <taxon>Pseudomonadota</taxon>
        <taxon>Alphaproteobacteria</taxon>
        <taxon>Rhodospirillales</taxon>
        <taxon>Rhodospirillaceae</taxon>
        <taxon>Roseospira</taxon>
    </lineage>
</organism>
<dbReference type="EMBL" id="VWPJ01000001">
    <property type="protein sequence ID" value="KAA5607534.1"/>
    <property type="molecule type" value="Genomic_DNA"/>
</dbReference>
<dbReference type="OrthoDB" id="5625447at2"/>
<dbReference type="AlphaFoldDB" id="A0A5M6IH32"/>
<keyword evidence="2" id="KW-1185">Reference proteome</keyword>
<proteinExistence type="predicted"/>
<gene>
    <name evidence="1" type="ORF">F1188_01860</name>
</gene>
<dbReference type="RefSeq" id="WP_150060667.1">
    <property type="nucleotide sequence ID" value="NZ_JACHII010000001.1"/>
</dbReference>
<evidence type="ECO:0000313" key="2">
    <source>
        <dbReference type="Proteomes" id="UP000324065"/>
    </source>
</evidence>
<name>A0A5M6IH32_9PROT</name>
<dbReference type="Proteomes" id="UP000324065">
    <property type="component" value="Unassembled WGS sequence"/>
</dbReference>
<protein>
    <submittedName>
        <fullName evidence="1">Uncharacterized protein</fullName>
    </submittedName>
</protein>
<sequence>MLTIEDCIAFCGMEADEVEAMAAFERLPTVVAAEWVAREVDSTTGRVRVVAILEERAGEARLRGDFEAADDLDRILARERARLGSE</sequence>
<reference evidence="1 2" key="1">
    <citation type="submission" date="2019-09" db="EMBL/GenBank/DDBJ databases">
        <title>Genome sequence of Roseospira marina, one of the more divergent members of the non-sulfur purple photosynthetic bacterial family, the Rhodospirillaceae.</title>
        <authorList>
            <person name="Meyer T."/>
            <person name="Kyndt J."/>
        </authorList>
    </citation>
    <scope>NUCLEOTIDE SEQUENCE [LARGE SCALE GENOMIC DNA]</scope>
    <source>
        <strain evidence="1 2">DSM 15113</strain>
    </source>
</reference>